<name>A0A9J6MXY6_9BACI</name>
<dbReference type="Proteomes" id="UP000677265">
    <property type="component" value="Unassembled WGS sequence"/>
</dbReference>
<dbReference type="RefSeq" id="WP_241114168.1">
    <property type="nucleotide sequence ID" value="NZ_JAGYPE020000103.1"/>
</dbReference>
<reference evidence="1 2" key="1">
    <citation type="submission" date="2022-03" db="EMBL/GenBank/DDBJ databases">
        <title>Novel Bacillus species.</title>
        <authorList>
            <person name="Liu G."/>
        </authorList>
    </citation>
    <scope>NUCLEOTIDE SEQUENCE [LARGE SCALE GENOMIC DNA]</scope>
    <source>
        <strain evidence="1 2">FJAT-50051</strain>
    </source>
</reference>
<organism evidence="1 2">
    <name type="scientific">Neobacillus citreus</name>
    <dbReference type="NCBI Taxonomy" id="2833578"/>
    <lineage>
        <taxon>Bacteria</taxon>
        <taxon>Bacillati</taxon>
        <taxon>Bacillota</taxon>
        <taxon>Bacilli</taxon>
        <taxon>Bacillales</taxon>
        <taxon>Bacillaceae</taxon>
        <taxon>Neobacillus</taxon>
    </lineage>
</organism>
<proteinExistence type="predicted"/>
<accession>A0A9J6MXY6</accession>
<dbReference type="AlphaFoldDB" id="A0A9J6MXY6"/>
<gene>
    <name evidence="1" type="ORF">KHB02_028400</name>
</gene>
<comment type="caution">
    <text evidence="1">The sequence shown here is derived from an EMBL/GenBank/DDBJ whole genome shotgun (WGS) entry which is preliminary data.</text>
</comment>
<keyword evidence="2" id="KW-1185">Reference proteome</keyword>
<dbReference type="EMBL" id="JAGYPE020000103">
    <property type="protein sequence ID" value="MCH6269456.1"/>
    <property type="molecule type" value="Genomic_DNA"/>
</dbReference>
<evidence type="ECO:0000313" key="1">
    <source>
        <dbReference type="EMBL" id="MCH6269456.1"/>
    </source>
</evidence>
<sequence>MHTINIMSYAHFDFEVEGKPSSLEEIFPGFNMNDRIGIVVRQAGGGMGASALLMSALTRFYDFHRPLLGDEPGRLRIYPENFVFHVGQRHMNHSWMDIWPPHKEVVVEDDPEQILEAINDRGITRLLVEDISPLSATFLRETISSAQHRTVSALAYSPSGRVKKEDITIVSCPAAEENVLDSLNRSDELSDEVKEQLRKWRQQLYVNGRITETYRRIDLSEALQMLSPTNEQGETTRSYMKTLGNNPIYTTSIPLLEKINS</sequence>
<protein>
    <submittedName>
        <fullName evidence="1">Uncharacterized protein</fullName>
    </submittedName>
</protein>
<evidence type="ECO:0000313" key="2">
    <source>
        <dbReference type="Proteomes" id="UP000677265"/>
    </source>
</evidence>